<evidence type="ECO:0000256" key="6">
    <source>
        <dbReference type="ARBA" id="ARBA00023002"/>
    </source>
</evidence>
<dbReference type="RefSeq" id="WP_119866320.1">
    <property type="nucleotide sequence ID" value="NZ_CP016786.1"/>
</dbReference>
<dbReference type="GO" id="GO:0051287">
    <property type="term" value="F:NAD binding"/>
    <property type="evidence" value="ECO:0007669"/>
    <property type="project" value="UniProtKB-UniRule"/>
</dbReference>
<feature type="domain" description="Dihydrodipicolinate reductase N-terminal" evidence="11">
    <location>
        <begin position="2"/>
        <end position="113"/>
    </location>
</feature>
<dbReference type="UniPathway" id="UPA00034">
    <property type="reaction ID" value="UER00018"/>
</dbReference>
<feature type="binding site" evidence="9">
    <location>
        <begin position="86"/>
        <end position="88"/>
    </location>
    <ligand>
        <name>NAD(+)</name>
        <dbReference type="ChEBI" id="CHEBI:57540"/>
    </ligand>
</feature>
<dbReference type="Pfam" id="PF01113">
    <property type="entry name" value="DapB_N"/>
    <property type="match status" value="1"/>
</dbReference>
<keyword evidence="6 9" id="KW-0560">Oxidoreductase</keyword>
<comment type="subcellular location">
    <subcellularLocation>
        <location evidence="9">Cytoplasm</location>
    </subcellularLocation>
</comment>
<evidence type="ECO:0000313" key="14">
    <source>
        <dbReference type="Proteomes" id="UP000264883"/>
    </source>
</evidence>
<evidence type="ECO:0000256" key="9">
    <source>
        <dbReference type="HAMAP-Rule" id="MF_00102"/>
    </source>
</evidence>
<keyword evidence="3 9" id="KW-0028">Amino-acid biosynthesis</keyword>
<comment type="subunit">
    <text evidence="9">Homotetramer.</text>
</comment>
<sequence>MIKVMIYGANGKMAQVLSRQIELEKDMEIAVGIDRYNSDGKNKYPIYSDPYEYNGEVDVIIDFSHPSNLDQMLDFSIKRKIPLVIATTGLSEEQLKEIEDAAKKTAILHSSNMSLGINILSRVLRNISKLLSEDFDIEIIEKHHNKKVDAPSGTAYLLANVINEVLDNSKEYTYGREGKNVKREKNEIGIHAIRGGTIAGEHTIIFAGDDEIIELKHTALSKNIFALGAIKAARFIVKSEEGLYTMDDIFCK</sequence>
<feature type="binding site" evidence="9">
    <location>
        <begin position="110"/>
        <end position="113"/>
    </location>
    <ligand>
        <name>NAD(+)</name>
        <dbReference type="ChEBI" id="CHEBI:57540"/>
    </ligand>
</feature>
<evidence type="ECO:0000256" key="7">
    <source>
        <dbReference type="ARBA" id="ARBA00023027"/>
    </source>
</evidence>
<feature type="binding site" evidence="9">
    <location>
        <position position="144"/>
    </location>
    <ligand>
        <name>(S)-2,3,4,5-tetrahydrodipicolinate</name>
        <dbReference type="ChEBI" id="CHEBI:16845"/>
    </ligand>
</feature>
<evidence type="ECO:0000256" key="10">
    <source>
        <dbReference type="NCBIfam" id="TIGR00036"/>
    </source>
</evidence>
<dbReference type="OrthoDB" id="9790352at2"/>
<keyword evidence="4 9" id="KW-0521">NADP</keyword>
<dbReference type="Gene3D" id="3.30.360.10">
    <property type="entry name" value="Dihydrodipicolinate Reductase, domain 2"/>
    <property type="match status" value="1"/>
</dbReference>
<evidence type="ECO:0000256" key="2">
    <source>
        <dbReference type="ARBA" id="ARBA00022490"/>
    </source>
</evidence>
<dbReference type="InterPro" id="IPR022664">
    <property type="entry name" value="DapB_N_CS"/>
</dbReference>
<keyword evidence="7 9" id="KW-0520">NAD</keyword>
<dbReference type="CDD" id="cd02274">
    <property type="entry name" value="DHDPR_N"/>
    <property type="match status" value="1"/>
</dbReference>
<feature type="domain" description="Dihydrodipicolinate reductase C-terminal" evidence="12">
    <location>
        <begin position="116"/>
        <end position="249"/>
    </location>
</feature>
<protein>
    <recommendedName>
        <fullName evidence="9 10">4-hydroxy-tetrahydrodipicolinate reductase</fullName>
        <shortName evidence="9">HTPA reductase</shortName>
        <ecNumber evidence="9 10">1.17.1.8</ecNumber>
    </recommendedName>
</protein>
<keyword evidence="14" id="KW-1185">Reference proteome</keyword>
<proteinExistence type="inferred from homology"/>
<keyword evidence="5 9" id="KW-0220">Diaminopimelate biosynthesis</keyword>
<dbReference type="GO" id="GO:0050661">
    <property type="term" value="F:NADP binding"/>
    <property type="evidence" value="ECO:0007669"/>
    <property type="project" value="UniProtKB-UniRule"/>
</dbReference>
<comment type="caution">
    <text evidence="9">Was originally thought to be a dihydrodipicolinate reductase (DHDPR), catalyzing the conversion of dihydrodipicolinate to tetrahydrodipicolinate. However, it was shown in E.coli that the substrate of the enzymatic reaction is not dihydrodipicolinate (DHDP) but in fact (2S,4S)-4-hydroxy-2,3,4,5-tetrahydrodipicolinic acid (HTPA), the product released by the DapA-catalyzed reaction.</text>
</comment>
<keyword evidence="2 9" id="KW-0963">Cytoplasm</keyword>
<dbReference type="InterPro" id="IPR000846">
    <property type="entry name" value="DapB_N"/>
</dbReference>
<dbReference type="KEGG" id="cia:BEN51_12235"/>
<comment type="catalytic activity">
    <reaction evidence="9">
        <text>(S)-2,3,4,5-tetrahydrodipicolinate + NAD(+) + H2O = (2S,4S)-4-hydroxy-2,3,4,5-tetrahydrodipicolinate + NADH + H(+)</text>
        <dbReference type="Rhea" id="RHEA:35323"/>
        <dbReference type="ChEBI" id="CHEBI:15377"/>
        <dbReference type="ChEBI" id="CHEBI:15378"/>
        <dbReference type="ChEBI" id="CHEBI:16845"/>
        <dbReference type="ChEBI" id="CHEBI:57540"/>
        <dbReference type="ChEBI" id="CHEBI:57945"/>
        <dbReference type="ChEBI" id="CHEBI:67139"/>
        <dbReference type="EC" id="1.17.1.8"/>
    </reaction>
</comment>
<comment type="similarity">
    <text evidence="1 9">Belongs to the DapB family.</text>
</comment>
<dbReference type="EMBL" id="CP016786">
    <property type="protein sequence ID" value="ASW44196.1"/>
    <property type="molecule type" value="Genomic_DNA"/>
</dbReference>
<accession>A0A343JF88</accession>
<dbReference type="GO" id="GO:0019877">
    <property type="term" value="P:diaminopimelate biosynthetic process"/>
    <property type="evidence" value="ECO:0007669"/>
    <property type="project" value="UniProtKB-UniRule"/>
</dbReference>
<feature type="active site" description="Proton donor" evidence="9">
    <location>
        <position position="147"/>
    </location>
</feature>
<reference evidence="13 14" key="1">
    <citation type="submission" date="2016-08" db="EMBL/GenBank/DDBJ databases">
        <title>Complete Genome Sequence Of The Indigo Reducing Clostridium isatidis DSM15098.</title>
        <authorList>
            <person name="Little G.T."/>
            <person name="Minton N.P."/>
        </authorList>
    </citation>
    <scope>NUCLEOTIDE SEQUENCE [LARGE SCALE GENOMIC DNA]</scope>
    <source>
        <strain evidence="13 14">DSM 15098</strain>
    </source>
</reference>
<dbReference type="PANTHER" id="PTHR20836">
    <property type="entry name" value="DIHYDRODIPICOLINATE REDUCTASE"/>
    <property type="match status" value="1"/>
</dbReference>
<dbReference type="NCBIfam" id="TIGR00036">
    <property type="entry name" value="dapB"/>
    <property type="match status" value="1"/>
</dbReference>
<name>A0A343JF88_9CLOT</name>
<dbReference type="SUPFAM" id="SSF55347">
    <property type="entry name" value="Glyceraldehyde-3-phosphate dehydrogenase-like, C-terminal domain"/>
    <property type="match status" value="1"/>
</dbReference>
<feature type="binding site" evidence="9">
    <location>
        <begin position="8"/>
        <end position="13"/>
    </location>
    <ligand>
        <name>NAD(+)</name>
        <dbReference type="ChEBI" id="CHEBI:57540"/>
    </ligand>
</feature>
<feature type="active site" description="Proton donor/acceptor" evidence="9">
    <location>
        <position position="143"/>
    </location>
</feature>
<organism evidence="13 14">
    <name type="scientific">Clostridium isatidis</name>
    <dbReference type="NCBI Taxonomy" id="182773"/>
    <lineage>
        <taxon>Bacteria</taxon>
        <taxon>Bacillati</taxon>
        <taxon>Bacillota</taxon>
        <taxon>Clostridia</taxon>
        <taxon>Eubacteriales</taxon>
        <taxon>Clostridiaceae</taxon>
        <taxon>Clostridium</taxon>
    </lineage>
</organism>
<dbReference type="InterPro" id="IPR036291">
    <property type="entry name" value="NAD(P)-bd_dom_sf"/>
</dbReference>
<evidence type="ECO:0000256" key="3">
    <source>
        <dbReference type="ARBA" id="ARBA00022605"/>
    </source>
</evidence>
<dbReference type="InterPro" id="IPR023940">
    <property type="entry name" value="DHDPR_bac"/>
</dbReference>
<evidence type="ECO:0000256" key="8">
    <source>
        <dbReference type="ARBA" id="ARBA00023154"/>
    </source>
</evidence>
<dbReference type="PIRSF" id="PIRSF000161">
    <property type="entry name" value="DHPR"/>
    <property type="match status" value="1"/>
</dbReference>
<dbReference type="GO" id="GO:0005829">
    <property type="term" value="C:cytosol"/>
    <property type="evidence" value="ECO:0007669"/>
    <property type="project" value="TreeGrafter"/>
</dbReference>
<evidence type="ECO:0000256" key="5">
    <source>
        <dbReference type="ARBA" id="ARBA00022915"/>
    </source>
</evidence>
<dbReference type="AlphaFoldDB" id="A0A343JF88"/>
<dbReference type="GO" id="GO:0016726">
    <property type="term" value="F:oxidoreductase activity, acting on CH or CH2 groups, NAD or NADP as acceptor"/>
    <property type="evidence" value="ECO:0007669"/>
    <property type="project" value="UniProtKB-UniRule"/>
</dbReference>
<gene>
    <name evidence="9" type="primary">dapB</name>
    <name evidence="13" type="ORF">BEN51_12235</name>
</gene>
<dbReference type="HAMAP" id="MF_00102">
    <property type="entry name" value="DapB"/>
    <property type="match status" value="1"/>
</dbReference>
<dbReference type="FunFam" id="3.30.360.10:FF:000004">
    <property type="entry name" value="4-hydroxy-tetrahydrodipicolinate reductase"/>
    <property type="match status" value="1"/>
</dbReference>
<comment type="catalytic activity">
    <reaction evidence="9">
        <text>(S)-2,3,4,5-tetrahydrodipicolinate + NADP(+) + H2O = (2S,4S)-4-hydroxy-2,3,4,5-tetrahydrodipicolinate + NADPH + H(+)</text>
        <dbReference type="Rhea" id="RHEA:35331"/>
        <dbReference type="ChEBI" id="CHEBI:15377"/>
        <dbReference type="ChEBI" id="CHEBI:15378"/>
        <dbReference type="ChEBI" id="CHEBI:16845"/>
        <dbReference type="ChEBI" id="CHEBI:57783"/>
        <dbReference type="ChEBI" id="CHEBI:58349"/>
        <dbReference type="ChEBI" id="CHEBI:67139"/>
        <dbReference type="EC" id="1.17.1.8"/>
    </reaction>
</comment>
<dbReference type="SUPFAM" id="SSF51735">
    <property type="entry name" value="NAD(P)-binding Rossmann-fold domains"/>
    <property type="match status" value="1"/>
</dbReference>
<dbReference type="PROSITE" id="PS01298">
    <property type="entry name" value="DAPB"/>
    <property type="match status" value="1"/>
</dbReference>
<dbReference type="Proteomes" id="UP000264883">
    <property type="component" value="Chromosome"/>
</dbReference>
<evidence type="ECO:0000259" key="12">
    <source>
        <dbReference type="Pfam" id="PF05173"/>
    </source>
</evidence>
<feature type="binding site" evidence="9">
    <location>
        <position position="35"/>
    </location>
    <ligand>
        <name>NADP(+)</name>
        <dbReference type="ChEBI" id="CHEBI:58349"/>
    </ligand>
</feature>
<dbReference type="InterPro" id="IPR022663">
    <property type="entry name" value="DapB_C"/>
</dbReference>
<dbReference type="GO" id="GO:0009089">
    <property type="term" value="P:lysine biosynthetic process via diaminopimelate"/>
    <property type="evidence" value="ECO:0007669"/>
    <property type="project" value="UniProtKB-UniRule"/>
</dbReference>
<evidence type="ECO:0000256" key="4">
    <source>
        <dbReference type="ARBA" id="ARBA00022857"/>
    </source>
</evidence>
<evidence type="ECO:0000256" key="1">
    <source>
        <dbReference type="ARBA" id="ARBA00006642"/>
    </source>
</evidence>
<keyword evidence="8 9" id="KW-0457">Lysine biosynthesis</keyword>
<comment type="pathway">
    <text evidence="9">Amino-acid biosynthesis; L-lysine biosynthesis via DAP pathway; (S)-tetrahydrodipicolinate from L-aspartate: step 4/4.</text>
</comment>
<evidence type="ECO:0000259" key="11">
    <source>
        <dbReference type="Pfam" id="PF01113"/>
    </source>
</evidence>
<dbReference type="GO" id="GO:0008839">
    <property type="term" value="F:4-hydroxy-tetrahydrodipicolinate reductase"/>
    <property type="evidence" value="ECO:0007669"/>
    <property type="project" value="UniProtKB-UniRule"/>
</dbReference>
<dbReference type="PANTHER" id="PTHR20836:SF7">
    <property type="entry name" value="4-HYDROXY-TETRAHYDRODIPICOLINATE REDUCTASE"/>
    <property type="match status" value="1"/>
</dbReference>
<comment type="function">
    <text evidence="9">Catalyzes the conversion of 4-hydroxy-tetrahydrodipicolinate (HTPA) to tetrahydrodipicolinate.</text>
</comment>
<dbReference type="EC" id="1.17.1.8" evidence="9 10"/>
<dbReference type="Gene3D" id="3.40.50.720">
    <property type="entry name" value="NAD(P)-binding Rossmann-like Domain"/>
    <property type="match status" value="1"/>
</dbReference>
<feature type="binding site" evidence="9">
    <location>
        <position position="34"/>
    </location>
    <ligand>
        <name>NAD(+)</name>
        <dbReference type="ChEBI" id="CHEBI:57540"/>
    </ligand>
</feature>
<dbReference type="Pfam" id="PF05173">
    <property type="entry name" value="DapB_C"/>
    <property type="match status" value="1"/>
</dbReference>
<evidence type="ECO:0000313" key="13">
    <source>
        <dbReference type="EMBL" id="ASW44196.1"/>
    </source>
</evidence>
<feature type="binding site" evidence="9">
    <location>
        <begin position="153"/>
        <end position="154"/>
    </location>
    <ligand>
        <name>(S)-2,3,4,5-tetrahydrodipicolinate</name>
        <dbReference type="ChEBI" id="CHEBI:16845"/>
    </ligand>
</feature>